<dbReference type="PROSITE" id="PS51186">
    <property type="entry name" value="GNAT"/>
    <property type="match status" value="1"/>
</dbReference>
<name>Q0RMY6_FRAAA</name>
<feature type="domain" description="N-acetyltransferase" evidence="1">
    <location>
        <begin position="12"/>
        <end position="169"/>
    </location>
</feature>
<keyword evidence="3" id="KW-1185">Reference proteome</keyword>
<keyword evidence="2" id="KW-0808">Transferase</keyword>
<dbReference type="GO" id="GO:1990189">
    <property type="term" value="F:protein N-terminal-serine acetyltransferase activity"/>
    <property type="evidence" value="ECO:0007669"/>
    <property type="project" value="TreeGrafter"/>
</dbReference>
<proteinExistence type="predicted"/>
<dbReference type="SUPFAM" id="SSF55729">
    <property type="entry name" value="Acyl-CoA N-acyltransferases (Nat)"/>
    <property type="match status" value="1"/>
</dbReference>
<dbReference type="RefSeq" id="WP_011603618.1">
    <property type="nucleotide sequence ID" value="NC_008278.1"/>
</dbReference>
<dbReference type="GO" id="GO:0005737">
    <property type="term" value="C:cytoplasm"/>
    <property type="evidence" value="ECO:0007669"/>
    <property type="project" value="TreeGrafter"/>
</dbReference>
<dbReference type="HOGENOM" id="CLU_013985_3_2_11"/>
<dbReference type="PANTHER" id="PTHR43441">
    <property type="entry name" value="RIBOSOMAL-PROTEIN-SERINE ACETYLTRANSFERASE"/>
    <property type="match status" value="1"/>
</dbReference>
<evidence type="ECO:0000313" key="3">
    <source>
        <dbReference type="Proteomes" id="UP000000657"/>
    </source>
</evidence>
<dbReference type="PANTHER" id="PTHR43441:SF2">
    <property type="entry name" value="FAMILY ACETYLTRANSFERASE, PUTATIVE (AFU_ORTHOLOGUE AFUA_7G00850)-RELATED"/>
    <property type="match status" value="1"/>
</dbReference>
<dbReference type="GO" id="GO:0008999">
    <property type="term" value="F:protein-N-terminal-alanine acetyltransferase activity"/>
    <property type="evidence" value="ECO:0007669"/>
    <property type="project" value="TreeGrafter"/>
</dbReference>
<keyword evidence="2" id="KW-0012">Acyltransferase</keyword>
<dbReference type="OrthoDB" id="9814648at2"/>
<dbReference type="STRING" id="326424.FRAAL2461"/>
<accession>Q0RMY6</accession>
<dbReference type="InterPro" id="IPR016181">
    <property type="entry name" value="Acyl_CoA_acyltransferase"/>
</dbReference>
<sequence length="178" mass="19391">MELRPRLVSGEVTVRPGRPEEVAPLREILGEPSVARWWGEPAPAAELAVDLAGEGGAVLLVVEVAGEVAGGIQYDEEQDPQYRHAGIDIFLGGRVQGRGVGTTAVRLLARFLCGPREHHRLTIDPAAANGRAIRCYEKVGFRPVGILRRYERGPDGTFHDGLLMDLLREDLRPDPATT</sequence>
<gene>
    <name evidence="2" type="ordered locus">FRAAL2461</name>
</gene>
<dbReference type="KEGG" id="fal:FRAAL2461"/>
<dbReference type="Gene3D" id="3.40.630.30">
    <property type="match status" value="1"/>
</dbReference>
<reference evidence="2 3" key="1">
    <citation type="journal article" date="2007" name="Genome Res.">
        <title>Genome characteristics of facultatively symbiotic Frankia sp. strains reflect host range and host plant biogeography.</title>
        <authorList>
            <person name="Normand P."/>
            <person name="Lapierre P."/>
            <person name="Tisa L.S."/>
            <person name="Gogarten J.P."/>
            <person name="Alloisio N."/>
            <person name="Bagnarol E."/>
            <person name="Bassi C.A."/>
            <person name="Berry A.M."/>
            <person name="Bickhart D.M."/>
            <person name="Choisne N."/>
            <person name="Couloux A."/>
            <person name="Cournoyer B."/>
            <person name="Cruveiller S."/>
            <person name="Daubin V."/>
            <person name="Demange N."/>
            <person name="Francino M.P."/>
            <person name="Goltsman E."/>
            <person name="Huang Y."/>
            <person name="Kopp O.R."/>
            <person name="Labarre L."/>
            <person name="Lapidus A."/>
            <person name="Lavire C."/>
            <person name="Marechal J."/>
            <person name="Martinez M."/>
            <person name="Mastronunzio J.E."/>
            <person name="Mullin B.C."/>
            <person name="Niemann J."/>
            <person name="Pujic P."/>
            <person name="Rawnsley T."/>
            <person name="Rouy Z."/>
            <person name="Schenowitz C."/>
            <person name="Sellstedt A."/>
            <person name="Tavares F."/>
            <person name="Tomkins J.P."/>
            <person name="Vallenet D."/>
            <person name="Valverde C."/>
            <person name="Wall L.G."/>
            <person name="Wang Y."/>
            <person name="Medigue C."/>
            <person name="Benson D.R."/>
        </authorList>
    </citation>
    <scope>NUCLEOTIDE SEQUENCE [LARGE SCALE GENOMIC DNA]</scope>
    <source>
        <strain evidence="3">DSM 45986 / CECT 9034 / ACN14a</strain>
    </source>
</reference>
<dbReference type="EC" id="2.3.1.-" evidence="2"/>
<evidence type="ECO:0000313" key="2">
    <source>
        <dbReference type="EMBL" id="CAJ61110.1"/>
    </source>
</evidence>
<protein>
    <submittedName>
        <fullName evidence="2">Aminoglycoside 6'-N-acetyltransferase</fullName>
        <ecNumber evidence="2">2.3.1.-</ecNumber>
    </submittedName>
</protein>
<dbReference type="eggNOG" id="COG1670">
    <property type="taxonomic scope" value="Bacteria"/>
</dbReference>
<dbReference type="InterPro" id="IPR000182">
    <property type="entry name" value="GNAT_dom"/>
</dbReference>
<dbReference type="Pfam" id="PF13302">
    <property type="entry name" value="Acetyltransf_3"/>
    <property type="match status" value="1"/>
</dbReference>
<dbReference type="Proteomes" id="UP000000657">
    <property type="component" value="Chromosome"/>
</dbReference>
<dbReference type="AlphaFoldDB" id="Q0RMY6"/>
<organism evidence="2 3">
    <name type="scientific">Frankia alni (strain DSM 45986 / CECT 9034 / ACN14a)</name>
    <dbReference type="NCBI Taxonomy" id="326424"/>
    <lineage>
        <taxon>Bacteria</taxon>
        <taxon>Bacillati</taxon>
        <taxon>Actinomycetota</taxon>
        <taxon>Actinomycetes</taxon>
        <taxon>Frankiales</taxon>
        <taxon>Frankiaceae</taxon>
        <taxon>Frankia</taxon>
    </lineage>
</organism>
<evidence type="ECO:0000259" key="1">
    <source>
        <dbReference type="PROSITE" id="PS51186"/>
    </source>
</evidence>
<dbReference type="EMBL" id="CT573213">
    <property type="protein sequence ID" value="CAJ61110.1"/>
    <property type="molecule type" value="Genomic_DNA"/>
</dbReference>
<dbReference type="InterPro" id="IPR051908">
    <property type="entry name" value="Ribosomal_N-acetyltransferase"/>
</dbReference>